<dbReference type="CDD" id="cd00086">
    <property type="entry name" value="homeodomain"/>
    <property type="match status" value="1"/>
</dbReference>
<dbReference type="SUPFAM" id="SSF46689">
    <property type="entry name" value="Homeodomain-like"/>
    <property type="match status" value="1"/>
</dbReference>
<dbReference type="GO" id="GO:0016082">
    <property type="term" value="P:synaptic vesicle priming"/>
    <property type="evidence" value="ECO:0007669"/>
    <property type="project" value="TreeGrafter"/>
</dbReference>
<dbReference type="Pfam" id="PF00046">
    <property type="entry name" value="Homeodomain"/>
    <property type="match status" value="1"/>
</dbReference>
<dbReference type="FunFam" id="1.20.5.110:FF:000018">
    <property type="entry name" value="Synaptosomal-associated protein"/>
    <property type="match status" value="1"/>
</dbReference>
<dbReference type="Pfam" id="PF00835">
    <property type="entry name" value="SNAP-25"/>
    <property type="match status" value="1"/>
</dbReference>
<dbReference type="SMART" id="SM00397">
    <property type="entry name" value="t_SNARE"/>
    <property type="match status" value="2"/>
</dbReference>
<dbReference type="GO" id="GO:0005484">
    <property type="term" value="F:SNAP receptor activity"/>
    <property type="evidence" value="ECO:0007669"/>
    <property type="project" value="TreeGrafter"/>
</dbReference>
<dbReference type="FunFam" id="1.20.5.110:FF:000007">
    <property type="entry name" value="Synaptosomal-associated protein"/>
    <property type="match status" value="1"/>
</dbReference>
<keyword evidence="6 10" id="KW-0238">DNA-binding</keyword>
<feature type="coiled-coil region" evidence="13">
    <location>
        <begin position="299"/>
        <end position="333"/>
    </location>
</feature>
<dbReference type="InterPro" id="IPR000727">
    <property type="entry name" value="T_SNARE_dom"/>
</dbReference>
<comment type="similarity">
    <text evidence="1 12">Belongs to the SNAP-25 family.</text>
</comment>
<dbReference type="PROSITE" id="PS50192">
    <property type="entry name" value="T_SNARE"/>
    <property type="match status" value="2"/>
</dbReference>
<evidence type="ECO:0000256" key="10">
    <source>
        <dbReference type="PROSITE-ProRule" id="PRU00108"/>
    </source>
</evidence>
<keyword evidence="18" id="KW-1185">Reference proteome</keyword>
<feature type="domain" description="Homeobox" evidence="15">
    <location>
        <begin position="87"/>
        <end position="147"/>
    </location>
</feature>
<evidence type="ECO:0000259" key="16">
    <source>
        <dbReference type="PROSITE" id="PS50192"/>
    </source>
</evidence>
<evidence type="ECO:0000313" key="18">
    <source>
        <dbReference type="Proteomes" id="UP000225706"/>
    </source>
</evidence>
<dbReference type="InterPro" id="IPR000928">
    <property type="entry name" value="SNAP-25_dom"/>
</dbReference>
<evidence type="ECO:0000256" key="2">
    <source>
        <dbReference type="ARBA" id="ARBA00022599"/>
    </source>
</evidence>
<dbReference type="EMBL" id="LSMT01000247">
    <property type="protein sequence ID" value="PFX22211.1"/>
    <property type="molecule type" value="Genomic_DNA"/>
</dbReference>
<evidence type="ECO:0000256" key="9">
    <source>
        <dbReference type="ARBA" id="ARBA00034102"/>
    </source>
</evidence>
<keyword evidence="5 13" id="KW-0175">Coiled coil</keyword>
<dbReference type="CDD" id="cd15885">
    <property type="entry name" value="SNARE_SNAP25C"/>
    <property type="match status" value="1"/>
</dbReference>
<dbReference type="Gene3D" id="1.20.5.110">
    <property type="match status" value="2"/>
</dbReference>
<feature type="region of interest" description="Disordered" evidence="14">
    <location>
        <begin position="63"/>
        <end position="91"/>
    </location>
</feature>
<dbReference type="InterPro" id="IPR017970">
    <property type="entry name" value="Homeobox_CS"/>
</dbReference>
<dbReference type="Proteomes" id="UP000225706">
    <property type="component" value="Unassembled WGS sequence"/>
</dbReference>
<dbReference type="GO" id="GO:0003677">
    <property type="term" value="F:DNA binding"/>
    <property type="evidence" value="ECO:0007669"/>
    <property type="project" value="UniProtKB-UniRule"/>
</dbReference>
<dbReference type="SMART" id="SM00389">
    <property type="entry name" value="HOX"/>
    <property type="match status" value="1"/>
</dbReference>
<reference evidence="18" key="1">
    <citation type="journal article" date="2017" name="bioRxiv">
        <title>Comparative analysis of the genomes of Stylophora pistillata and Acropora digitifera provides evidence for extensive differences between species of corals.</title>
        <authorList>
            <person name="Voolstra C.R."/>
            <person name="Li Y."/>
            <person name="Liew Y.J."/>
            <person name="Baumgarten S."/>
            <person name="Zoccola D."/>
            <person name="Flot J.-F."/>
            <person name="Tambutte S."/>
            <person name="Allemand D."/>
            <person name="Aranda M."/>
        </authorList>
    </citation>
    <scope>NUCLEOTIDE SEQUENCE [LARGE SCALE GENOMIC DNA]</scope>
</reference>
<name>A0A2B4RX69_STYPI</name>
<evidence type="ECO:0000313" key="17">
    <source>
        <dbReference type="EMBL" id="PFX22211.1"/>
    </source>
</evidence>
<dbReference type="PROSITE" id="PS00027">
    <property type="entry name" value="HOMEOBOX_1"/>
    <property type="match status" value="1"/>
</dbReference>
<dbReference type="InterPro" id="IPR009057">
    <property type="entry name" value="Homeodomain-like_sf"/>
</dbReference>
<comment type="subcellular location">
    <subcellularLocation>
        <location evidence="10 11">Nucleus</location>
    </subcellularLocation>
    <subcellularLocation>
        <location evidence="9">Synapse</location>
        <location evidence="9">Synaptosome</location>
    </subcellularLocation>
</comment>
<accession>A0A2B4RX69</accession>
<sequence length="460" mass="52331">MEESATALQNSVSLAIGPMKLKDEFSHRKSSFMVEDIVQIQNFSPCPEKGLLDHGFQDAMQTPQTMAGGSCSSNMPSSCEEPSPVQGRSSKLRSSFSVGQVMQLERVFERQKYLGSRDRQRLAEQLQMTETQVKTWFQNRRMKMKKKLLEANERRVKMSFRDNLACMQQTGHHGYQAYQPYPPPCPPSEVTRLLCPSLPPPECSWLNQSPFTFPSNQPFPRYLPPPPPSWECLPEHMINTCSSMLGPFTMSDEDRMRSEISRMQMRGDELTDQSLESTRRMLQLSEESQEVGMKTLVALDAQGEQLDRVEENLDQINVDMREAERNLTGLEKCCGLCVCPWRRRKNFENSEMHKKAFKDSDDGAISTQPGARYAQDGNRGETAKSGYIQKITGDDREDEMDENLGQVANIVGNLKSMAMDMGNEIDTQNRQLDRINAKAEANDVRIQQANTRARDILRNC</sequence>
<evidence type="ECO:0000256" key="11">
    <source>
        <dbReference type="RuleBase" id="RU000682"/>
    </source>
</evidence>
<evidence type="ECO:0000256" key="12">
    <source>
        <dbReference type="RuleBase" id="RU003496"/>
    </source>
</evidence>
<gene>
    <name evidence="17" type="primary">Snap25</name>
    <name evidence="17" type="ORF">AWC38_SpisGene13274</name>
</gene>
<dbReference type="PANTHER" id="PTHR19305">
    <property type="entry name" value="SYNAPTOSOMAL ASSOCIATED PROTEIN"/>
    <property type="match status" value="1"/>
</dbReference>
<dbReference type="GO" id="GO:0098793">
    <property type="term" value="C:presynapse"/>
    <property type="evidence" value="ECO:0007669"/>
    <property type="project" value="GOC"/>
</dbReference>
<evidence type="ECO:0000256" key="8">
    <source>
        <dbReference type="ARBA" id="ARBA00023242"/>
    </source>
</evidence>
<comment type="caution">
    <text evidence="17">The sequence shown here is derived from an EMBL/GenBank/DDBJ whole genome shotgun (WGS) entry which is preliminary data.</text>
</comment>
<organism evidence="17 18">
    <name type="scientific">Stylophora pistillata</name>
    <name type="common">Smooth cauliflower coral</name>
    <dbReference type="NCBI Taxonomy" id="50429"/>
    <lineage>
        <taxon>Eukaryota</taxon>
        <taxon>Metazoa</taxon>
        <taxon>Cnidaria</taxon>
        <taxon>Anthozoa</taxon>
        <taxon>Hexacorallia</taxon>
        <taxon>Scleractinia</taxon>
        <taxon>Astrocoeniina</taxon>
        <taxon>Pocilloporidae</taxon>
        <taxon>Stylophora</taxon>
    </lineage>
</organism>
<evidence type="ECO:0000259" key="15">
    <source>
        <dbReference type="PROSITE" id="PS50071"/>
    </source>
</evidence>
<dbReference type="GO" id="GO:0000981">
    <property type="term" value="F:DNA-binding transcription factor activity, RNA polymerase II-specific"/>
    <property type="evidence" value="ECO:0007669"/>
    <property type="project" value="InterPro"/>
</dbReference>
<feature type="DNA-binding region" description="Homeobox" evidence="10">
    <location>
        <begin position="89"/>
        <end position="148"/>
    </location>
</feature>
<dbReference type="GO" id="GO:0019905">
    <property type="term" value="F:syntaxin binding"/>
    <property type="evidence" value="ECO:0007669"/>
    <property type="project" value="TreeGrafter"/>
</dbReference>
<dbReference type="GO" id="GO:0031629">
    <property type="term" value="P:synaptic vesicle fusion to presynaptic active zone membrane"/>
    <property type="evidence" value="ECO:0007669"/>
    <property type="project" value="TreeGrafter"/>
</dbReference>
<evidence type="ECO:0000256" key="14">
    <source>
        <dbReference type="SAM" id="MobiDB-lite"/>
    </source>
</evidence>
<keyword evidence="8 10" id="KW-0539">Nucleus</keyword>
<evidence type="ECO:0000256" key="1">
    <source>
        <dbReference type="ARBA" id="ARBA00009480"/>
    </source>
</evidence>
<evidence type="ECO:0000256" key="13">
    <source>
        <dbReference type="SAM" id="Coils"/>
    </source>
</evidence>
<dbReference type="Gene3D" id="1.10.10.60">
    <property type="entry name" value="Homeodomain-like"/>
    <property type="match status" value="1"/>
</dbReference>
<dbReference type="AlphaFoldDB" id="A0A2B4RX69"/>
<feature type="compositionally biased region" description="Polar residues" evidence="14">
    <location>
        <begin position="63"/>
        <end position="77"/>
    </location>
</feature>
<proteinExistence type="inferred from homology"/>
<feature type="domain" description="T-SNARE coiled-coil homology" evidence="16">
    <location>
        <begin position="394"/>
        <end position="456"/>
    </location>
</feature>
<keyword evidence="3" id="KW-0677">Repeat</keyword>
<dbReference type="GO" id="GO:0043005">
    <property type="term" value="C:neuron projection"/>
    <property type="evidence" value="ECO:0007669"/>
    <property type="project" value="UniProtKB-KW"/>
</dbReference>
<dbReference type="PANTHER" id="PTHR19305:SF14">
    <property type="entry name" value="SYNAPTOSOMAL-ASSOCIATED PROTEIN-RELATED"/>
    <property type="match status" value="1"/>
</dbReference>
<evidence type="ECO:0000256" key="5">
    <source>
        <dbReference type="ARBA" id="ARBA00023054"/>
    </source>
</evidence>
<dbReference type="OrthoDB" id="19261at2759"/>
<keyword evidence="4" id="KW-0770">Synapse</keyword>
<dbReference type="InterPro" id="IPR001356">
    <property type="entry name" value="HD"/>
</dbReference>
<dbReference type="CDD" id="cd15889">
    <property type="entry name" value="SNARE_SNAP25N_23N"/>
    <property type="match status" value="1"/>
</dbReference>
<feature type="domain" description="T-SNARE coiled-coil homology" evidence="16">
    <location>
        <begin position="268"/>
        <end position="330"/>
    </location>
</feature>
<keyword evidence="2" id="KW-0771">Synaptosome</keyword>
<dbReference type="GO" id="GO:0005634">
    <property type="term" value="C:nucleus"/>
    <property type="evidence" value="ECO:0007669"/>
    <property type="project" value="UniProtKB-SubCell"/>
</dbReference>
<evidence type="ECO:0000256" key="3">
    <source>
        <dbReference type="ARBA" id="ARBA00022737"/>
    </source>
</evidence>
<evidence type="ECO:0000256" key="4">
    <source>
        <dbReference type="ARBA" id="ARBA00023018"/>
    </source>
</evidence>
<dbReference type="STRING" id="50429.A0A2B4RX69"/>
<dbReference type="GO" id="GO:0005886">
    <property type="term" value="C:plasma membrane"/>
    <property type="evidence" value="ECO:0007669"/>
    <property type="project" value="TreeGrafter"/>
</dbReference>
<dbReference type="SUPFAM" id="SSF58038">
    <property type="entry name" value="SNARE fusion complex"/>
    <property type="match status" value="2"/>
</dbReference>
<protein>
    <recommendedName>
        <fullName evidence="12">Synaptosomal-associated protein</fullName>
    </recommendedName>
</protein>
<dbReference type="PROSITE" id="PS50071">
    <property type="entry name" value="HOMEOBOX_2"/>
    <property type="match status" value="1"/>
</dbReference>
<evidence type="ECO:0000256" key="7">
    <source>
        <dbReference type="ARBA" id="ARBA00023155"/>
    </source>
</evidence>
<evidence type="ECO:0000256" key="6">
    <source>
        <dbReference type="ARBA" id="ARBA00023125"/>
    </source>
</evidence>
<keyword evidence="7 10" id="KW-0371">Homeobox</keyword>
<feature type="region of interest" description="Disordered" evidence="14">
    <location>
        <begin position="359"/>
        <end position="384"/>
    </location>
</feature>
<dbReference type="GO" id="GO:0031201">
    <property type="term" value="C:SNARE complex"/>
    <property type="evidence" value="ECO:0007669"/>
    <property type="project" value="TreeGrafter"/>
</dbReference>